<feature type="compositionally biased region" description="Basic and acidic residues" evidence="1">
    <location>
        <begin position="65"/>
        <end position="75"/>
    </location>
</feature>
<dbReference type="Proteomes" id="UP000002051">
    <property type="component" value="Chromosome 4"/>
</dbReference>
<dbReference type="AlphaFoldDB" id="A0A072UKH5"/>
<reference evidence="2 4" key="2">
    <citation type="journal article" date="2014" name="BMC Genomics">
        <title>An improved genome release (version Mt4.0) for the model legume Medicago truncatula.</title>
        <authorList>
            <person name="Tang H."/>
            <person name="Krishnakumar V."/>
            <person name="Bidwell S."/>
            <person name="Rosen B."/>
            <person name="Chan A."/>
            <person name="Zhou S."/>
            <person name="Gentzbittel L."/>
            <person name="Childs K.L."/>
            <person name="Yandell M."/>
            <person name="Gundlach H."/>
            <person name="Mayer K.F."/>
            <person name="Schwartz D.C."/>
            <person name="Town C.D."/>
        </authorList>
    </citation>
    <scope>GENOME REANNOTATION</scope>
    <source>
        <strain evidence="2">A17</strain>
        <strain evidence="3 4">cv. Jemalong A17</strain>
    </source>
</reference>
<gene>
    <name evidence="2" type="ordered locus">MTR_4g053685</name>
</gene>
<name>A0A072UKH5_MEDTR</name>
<dbReference type="EMBL" id="CM001220">
    <property type="protein sequence ID" value="KEH29871.1"/>
    <property type="molecule type" value="Genomic_DNA"/>
</dbReference>
<reference evidence="2 4" key="1">
    <citation type="journal article" date="2011" name="Nature">
        <title>The Medicago genome provides insight into the evolution of rhizobial symbioses.</title>
        <authorList>
            <person name="Young N.D."/>
            <person name="Debelle F."/>
            <person name="Oldroyd G.E."/>
            <person name="Geurts R."/>
            <person name="Cannon S.B."/>
            <person name="Udvardi M.K."/>
            <person name="Benedito V.A."/>
            <person name="Mayer K.F."/>
            <person name="Gouzy J."/>
            <person name="Schoof H."/>
            <person name="Van de Peer Y."/>
            <person name="Proost S."/>
            <person name="Cook D.R."/>
            <person name="Meyers B.C."/>
            <person name="Spannagl M."/>
            <person name="Cheung F."/>
            <person name="De Mita S."/>
            <person name="Krishnakumar V."/>
            <person name="Gundlach H."/>
            <person name="Zhou S."/>
            <person name="Mudge J."/>
            <person name="Bharti A.K."/>
            <person name="Murray J.D."/>
            <person name="Naoumkina M.A."/>
            <person name="Rosen B."/>
            <person name="Silverstein K.A."/>
            <person name="Tang H."/>
            <person name="Rombauts S."/>
            <person name="Zhao P.X."/>
            <person name="Zhou P."/>
            <person name="Barbe V."/>
            <person name="Bardou P."/>
            <person name="Bechner M."/>
            <person name="Bellec A."/>
            <person name="Berger A."/>
            <person name="Berges H."/>
            <person name="Bidwell S."/>
            <person name="Bisseling T."/>
            <person name="Choisne N."/>
            <person name="Couloux A."/>
            <person name="Denny R."/>
            <person name="Deshpande S."/>
            <person name="Dai X."/>
            <person name="Doyle J.J."/>
            <person name="Dudez A.M."/>
            <person name="Farmer A.D."/>
            <person name="Fouteau S."/>
            <person name="Franken C."/>
            <person name="Gibelin C."/>
            <person name="Gish J."/>
            <person name="Goldstein S."/>
            <person name="Gonzalez A.J."/>
            <person name="Green P.J."/>
            <person name="Hallab A."/>
            <person name="Hartog M."/>
            <person name="Hua A."/>
            <person name="Humphray S.J."/>
            <person name="Jeong D.H."/>
            <person name="Jing Y."/>
            <person name="Jocker A."/>
            <person name="Kenton S.M."/>
            <person name="Kim D.J."/>
            <person name="Klee K."/>
            <person name="Lai H."/>
            <person name="Lang C."/>
            <person name="Lin S."/>
            <person name="Macmil S.L."/>
            <person name="Magdelenat G."/>
            <person name="Matthews L."/>
            <person name="McCorrison J."/>
            <person name="Monaghan E.L."/>
            <person name="Mun J.H."/>
            <person name="Najar F.Z."/>
            <person name="Nicholson C."/>
            <person name="Noirot C."/>
            <person name="O'Bleness M."/>
            <person name="Paule C.R."/>
            <person name="Poulain J."/>
            <person name="Prion F."/>
            <person name="Qin B."/>
            <person name="Qu C."/>
            <person name="Retzel E.F."/>
            <person name="Riddle C."/>
            <person name="Sallet E."/>
            <person name="Samain S."/>
            <person name="Samson N."/>
            <person name="Sanders I."/>
            <person name="Saurat O."/>
            <person name="Scarpelli C."/>
            <person name="Schiex T."/>
            <person name="Segurens B."/>
            <person name="Severin A.J."/>
            <person name="Sherrier D.J."/>
            <person name="Shi R."/>
            <person name="Sims S."/>
            <person name="Singer S.R."/>
            <person name="Sinharoy S."/>
            <person name="Sterck L."/>
            <person name="Viollet A."/>
            <person name="Wang B.B."/>
            <person name="Wang K."/>
            <person name="Wang M."/>
            <person name="Wang X."/>
            <person name="Warfsmann J."/>
            <person name="Weissenbach J."/>
            <person name="White D.D."/>
            <person name="White J.D."/>
            <person name="Wiley G.B."/>
            <person name="Wincker P."/>
            <person name="Xing Y."/>
            <person name="Yang L."/>
            <person name="Yao Z."/>
            <person name="Ying F."/>
            <person name="Zhai J."/>
            <person name="Zhou L."/>
            <person name="Zuber A."/>
            <person name="Denarie J."/>
            <person name="Dixon R.A."/>
            <person name="May G.D."/>
            <person name="Schwartz D.C."/>
            <person name="Rogers J."/>
            <person name="Quetier F."/>
            <person name="Town C.D."/>
            <person name="Roe B.A."/>
        </authorList>
    </citation>
    <scope>NUCLEOTIDE SEQUENCE [LARGE SCALE GENOMIC DNA]</scope>
    <source>
        <strain evidence="2">A17</strain>
        <strain evidence="3 4">cv. Jemalong A17</strain>
    </source>
</reference>
<evidence type="ECO:0000256" key="1">
    <source>
        <dbReference type="SAM" id="MobiDB-lite"/>
    </source>
</evidence>
<sequence>MEIIDIGIDYIFKREPKRNVEEKESLVVKETHEEEFEKEREKTKERNKENEEKISQQVEENYVFWKDDNVHKSQGEENPTNSSNQNEEFSKVEIPCDEFYRFIFDTRGNQAINSKSNSLEEGEYDGNLIFSPSTGANLIME</sequence>
<feature type="region of interest" description="Disordered" evidence="1">
    <location>
        <begin position="20"/>
        <end position="90"/>
    </location>
</feature>
<accession>A0A072UKH5</accession>
<organism evidence="2 4">
    <name type="scientific">Medicago truncatula</name>
    <name type="common">Barrel medic</name>
    <name type="synonym">Medicago tribuloides</name>
    <dbReference type="NCBI Taxonomy" id="3880"/>
    <lineage>
        <taxon>Eukaryota</taxon>
        <taxon>Viridiplantae</taxon>
        <taxon>Streptophyta</taxon>
        <taxon>Embryophyta</taxon>
        <taxon>Tracheophyta</taxon>
        <taxon>Spermatophyta</taxon>
        <taxon>Magnoliopsida</taxon>
        <taxon>eudicotyledons</taxon>
        <taxon>Gunneridae</taxon>
        <taxon>Pentapetalae</taxon>
        <taxon>rosids</taxon>
        <taxon>fabids</taxon>
        <taxon>Fabales</taxon>
        <taxon>Fabaceae</taxon>
        <taxon>Papilionoideae</taxon>
        <taxon>50 kb inversion clade</taxon>
        <taxon>NPAAA clade</taxon>
        <taxon>Hologalegina</taxon>
        <taxon>IRL clade</taxon>
        <taxon>Trifolieae</taxon>
        <taxon>Medicago</taxon>
    </lineage>
</organism>
<evidence type="ECO:0000313" key="2">
    <source>
        <dbReference type="EMBL" id="KEH29871.1"/>
    </source>
</evidence>
<evidence type="ECO:0000313" key="4">
    <source>
        <dbReference type="Proteomes" id="UP000002051"/>
    </source>
</evidence>
<evidence type="ECO:0000313" key="3">
    <source>
        <dbReference type="EnsemblPlants" id="KEH29871"/>
    </source>
</evidence>
<dbReference type="HOGENOM" id="CLU_1828187_0_0_1"/>
<reference evidence="3" key="3">
    <citation type="submission" date="2015-04" db="UniProtKB">
        <authorList>
            <consortium name="EnsemblPlants"/>
        </authorList>
    </citation>
    <scope>IDENTIFICATION</scope>
    <source>
        <strain evidence="3">cv. Jemalong A17</strain>
    </source>
</reference>
<protein>
    <submittedName>
        <fullName evidence="2 3">Uncharacterized protein</fullName>
    </submittedName>
</protein>
<feature type="compositionally biased region" description="Polar residues" evidence="1">
    <location>
        <begin position="76"/>
        <end position="87"/>
    </location>
</feature>
<keyword evidence="4" id="KW-1185">Reference proteome</keyword>
<feature type="compositionally biased region" description="Basic and acidic residues" evidence="1">
    <location>
        <begin position="20"/>
        <end position="54"/>
    </location>
</feature>
<dbReference type="EnsemblPlants" id="KEH29871">
    <property type="protein sequence ID" value="KEH29871"/>
    <property type="gene ID" value="MTR_4g053685"/>
</dbReference>
<proteinExistence type="predicted"/>